<feature type="domain" description="KH type-2" evidence="9">
    <location>
        <begin position="210"/>
        <end position="287"/>
    </location>
</feature>
<accession>A0A1X7G0K6</accession>
<dbReference type="GO" id="GO:0005525">
    <property type="term" value="F:GTP binding"/>
    <property type="evidence" value="ECO:0007669"/>
    <property type="project" value="UniProtKB-UniRule"/>
</dbReference>
<sequence>MMIEKIMDNQTKCGLVAVVGAPNAGKSTIVNWLVGQKVAIVSPKAQTTRTRLMGVAIAGAAQILLVDTPGIFEPRRRLDRAMVAAAWGGAQDADLIALVIDASTGFTKRIETMLDTIEGRSEPRILVLNKVDATAKNDLLTLAAQLTERMTFEAVFMVSATSGDGMINLKAALAERMPDGPWHFPEDQVSDATDRMLAAEVTREQLYLQLHAELPYASAVETEKYEERKDGSVAIHQQILVGRASQRAIVLGKNGARLKAIGTAAREQLAALLGHKVHLFLHVKVKPDWEEDRGLYRDIGLDWVE</sequence>
<evidence type="ECO:0000256" key="8">
    <source>
        <dbReference type="RuleBase" id="RU003761"/>
    </source>
</evidence>
<dbReference type="NCBIfam" id="TIGR00231">
    <property type="entry name" value="small_GTP"/>
    <property type="match status" value="1"/>
</dbReference>
<dbReference type="GO" id="GO:0070181">
    <property type="term" value="F:small ribosomal subunit rRNA binding"/>
    <property type="evidence" value="ECO:0007669"/>
    <property type="project" value="UniProtKB-UniRule"/>
</dbReference>
<evidence type="ECO:0000256" key="4">
    <source>
        <dbReference type="ARBA" id="ARBA00022884"/>
    </source>
</evidence>
<evidence type="ECO:0000256" key="2">
    <source>
        <dbReference type="ARBA" id="ARBA00020484"/>
    </source>
</evidence>
<dbReference type="GO" id="GO:0005886">
    <property type="term" value="C:plasma membrane"/>
    <property type="evidence" value="ECO:0007669"/>
    <property type="project" value="UniProtKB-SubCell"/>
</dbReference>
<evidence type="ECO:0000313" key="11">
    <source>
        <dbReference type="EMBL" id="SMF61403.1"/>
    </source>
</evidence>
<proteinExistence type="inferred from homology"/>
<dbReference type="InterPro" id="IPR005662">
    <property type="entry name" value="GTPase_Era-like"/>
</dbReference>
<keyword evidence="3 6" id="KW-0547">Nucleotide-binding</keyword>
<dbReference type="InterPro" id="IPR030388">
    <property type="entry name" value="G_ERA_dom"/>
</dbReference>
<keyword evidence="6" id="KW-0699">rRNA-binding</keyword>
<dbReference type="GO" id="GO:0005829">
    <property type="term" value="C:cytosol"/>
    <property type="evidence" value="ECO:0007669"/>
    <property type="project" value="TreeGrafter"/>
</dbReference>
<comment type="similarity">
    <text evidence="1 6 7 8">Belongs to the TRAFAC class TrmE-Era-EngA-EngB-Septin-like GTPase superfamily. Era GTPase family.</text>
</comment>
<dbReference type="SUPFAM" id="SSF54814">
    <property type="entry name" value="Prokaryotic type KH domain (KH-domain type II)"/>
    <property type="match status" value="1"/>
</dbReference>
<feature type="region of interest" description="G5" evidence="7">
    <location>
        <begin position="158"/>
        <end position="160"/>
    </location>
</feature>
<comment type="subunit">
    <text evidence="6">Monomer.</text>
</comment>
<dbReference type="NCBIfam" id="TIGR00436">
    <property type="entry name" value="era"/>
    <property type="match status" value="1"/>
</dbReference>
<dbReference type="PROSITE" id="PS50823">
    <property type="entry name" value="KH_TYPE_2"/>
    <property type="match status" value="1"/>
</dbReference>
<feature type="region of interest" description="G1" evidence="7">
    <location>
        <begin position="20"/>
        <end position="27"/>
    </location>
</feature>
<dbReference type="GO" id="GO:0003924">
    <property type="term" value="F:GTPase activity"/>
    <property type="evidence" value="ECO:0007669"/>
    <property type="project" value="UniProtKB-UniRule"/>
</dbReference>
<feature type="binding site" evidence="6">
    <location>
        <begin position="67"/>
        <end position="71"/>
    </location>
    <ligand>
        <name>GTP</name>
        <dbReference type="ChEBI" id="CHEBI:37565"/>
    </ligand>
</feature>
<dbReference type="Gene3D" id="3.30.300.20">
    <property type="match status" value="1"/>
</dbReference>
<dbReference type="SUPFAM" id="SSF52540">
    <property type="entry name" value="P-loop containing nucleoside triphosphate hydrolases"/>
    <property type="match status" value="1"/>
</dbReference>
<evidence type="ECO:0000256" key="3">
    <source>
        <dbReference type="ARBA" id="ARBA00022741"/>
    </source>
</evidence>
<evidence type="ECO:0000256" key="6">
    <source>
        <dbReference type="HAMAP-Rule" id="MF_00367"/>
    </source>
</evidence>
<protein>
    <recommendedName>
        <fullName evidence="2 6">GTPase Era</fullName>
    </recommendedName>
</protein>
<comment type="subcellular location">
    <subcellularLocation>
        <location evidence="6">Cytoplasm</location>
    </subcellularLocation>
    <subcellularLocation>
        <location evidence="6">Cell membrane</location>
        <topology evidence="6">Peripheral membrane protein</topology>
    </subcellularLocation>
</comment>
<keyword evidence="12" id="KW-1185">Reference proteome</keyword>
<keyword evidence="6" id="KW-0690">Ribosome biogenesis</keyword>
<dbReference type="OrthoDB" id="9805918at2"/>
<dbReference type="GO" id="GO:0000028">
    <property type="term" value="P:ribosomal small subunit assembly"/>
    <property type="evidence" value="ECO:0007669"/>
    <property type="project" value="TreeGrafter"/>
</dbReference>
<feature type="region of interest" description="G2" evidence="7">
    <location>
        <begin position="46"/>
        <end position="50"/>
    </location>
</feature>
<dbReference type="InterPro" id="IPR015946">
    <property type="entry name" value="KH_dom-like_a/b"/>
</dbReference>
<feature type="region of interest" description="G3" evidence="7">
    <location>
        <begin position="67"/>
        <end position="70"/>
    </location>
</feature>
<dbReference type="CDD" id="cd22534">
    <property type="entry name" value="KH-II_Era"/>
    <property type="match status" value="1"/>
</dbReference>
<dbReference type="InterPro" id="IPR027417">
    <property type="entry name" value="P-loop_NTPase"/>
</dbReference>
<dbReference type="EMBL" id="LT840185">
    <property type="protein sequence ID" value="SMF61403.1"/>
    <property type="molecule type" value="Genomic_DNA"/>
</dbReference>
<keyword evidence="4 6" id="KW-0694">RNA-binding</keyword>
<feature type="region of interest" description="G4" evidence="7">
    <location>
        <begin position="129"/>
        <end position="132"/>
    </location>
</feature>
<dbReference type="InterPro" id="IPR005225">
    <property type="entry name" value="Small_GTP-bd"/>
</dbReference>
<reference evidence="12" key="1">
    <citation type="submission" date="2017-04" db="EMBL/GenBank/DDBJ databases">
        <authorList>
            <person name="Varghese N."/>
            <person name="Submissions S."/>
        </authorList>
    </citation>
    <scope>NUCLEOTIDE SEQUENCE [LARGE SCALE GENOMIC DNA]</scope>
    <source>
        <strain evidence="12">Dd16</strain>
    </source>
</reference>
<dbReference type="Proteomes" id="UP000192934">
    <property type="component" value="Chromosome I"/>
</dbReference>
<evidence type="ECO:0000313" key="12">
    <source>
        <dbReference type="Proteomes" id="UP000192934"/>
    </source>
</evidence>
<comment type="function">
    <text evidence="6">An essential GTPase that binds both GDP and GTP, with rapid nucleotide exchange. Plays a role in 16S rRNA processing and 30S ribosomal subunit biogenesis and possibly also in cell cycle regulation and energy metabolism.</text>
</comment>
<feature type="binding site" evidence="6">
    <location>
        <begin position="20"/>
        <end position="27"/>
    </location>
    <ligand>
        <name>GTP</name>
        <dbReference type="ChEBI" id="CHEBI:37565"/>
    </ligand>
</feature>
<keyword evidence="5 6" id="KW-0342">GTP-binding</keyword>
<dbReference type="PROSITE" id="PS51713">
    <property type="entry name" value="G_ERA"/>
    <property type="match status" value="1"/>
</dbReference>
<keyword evidence="6" id="KW-0472">Membrane</keyword>
<dbReference type="PANTHER" id="PTHR42698:SF1">
    <property type="entry name" value="GTPASE ERA, MITOCHONDRIAL"/>
    <property type="match status" value="1"/>
</dbReference>
<feature type="domain" description="Era-type G" evidence="10">
    <location>
        <begin position="12"/>
        <end position="179"/>
    </location>
</feature>
<dbReference type="PANTHER" id="PTHR42698">
    <property type="entry name" value="GTPASE ERA"/>
    <property type="match status" value="1"/>
</dbReference>
<organism evidence="11 12">
    <name type="scientific">Allosphingosinicella indica</name>
    <dbReference type="NCBI Taxonomy" id="941907"/>
    <lineage>
        <taxon>Bacteria</taxon>
        <taxon>Pseudomonadati</taxon>
        <taxon>Pseudomonadota</taxon>
        <taxon>Alphaproteobacteria</taxon>
        <taxon>Sphingomonadales</taxon>
        <taxon>Sphingomonadaceae</taxon>
        <taxon>Allosphingosinicella</taxon>
    </lineage>
</organism>
<evidence type="ECO:0000256" key="7">
    <source>
        <dbReference type="PROSITE-ProRule" id="PRU01050"/>
    </source>
</evidence>
<dbReference type="InterPro" id="IPR006073">
    <property type="entry name" value="GTP-bd"/>
</dbReference>
<evidence type="ECO:0000256" key="5">
    <source>
        <dbReference type="ARBA" id="ARBA00023134"/>
    </source>
</evidence>
<evidence type="ECO:0000259" key="9">
    <source>
        <dbReference type="PROSITE" id="PS50823"/>
    </source>
</evidence>
<dbReference type="InterPro" id="IPR009019">
    <property type="entry name" value="KH_sf_prok-type"/>
</dbReference>
<dbReference type="CDD" id="cd04163">
    <property type="entry name" value="Era"/>
    <property type="match status" value="1"/>
</dbReference>
<dbReference type="HAMAP" id="MF_00367">
    <property type="entry name" value="GTPase_Era"/>
    <property type="match status" value="1"/>
</dbReference>
<dbReference type="InterPro" id="IPR004044">
    <property type="entry name" value="KH_dom_type_2"/>
</dbReference>
<feature type="binding site" evidence="6">
    <location>
        <begin position="129"/>
        <end position="132"/>
    </location>
    <ligand>
        <name>GTP</name>
        <dbReference type="ChEBI" id="CHEBI:37565"/>
    </ligand>
</feature>
<dbReference type="Gene3D" id="3.40.50.300">
    <property type="entry name" value="P-loop containing nucleotide triphosphate hydrolases"/>
    <property type="match status" value="1"/>
</dbReference>
<evidence type="ECO:0000259" key="10">
    <source>
        <dbReference type="PROSITE" id="PS51713"/>
    </source>
</evidence>
<dbReference type="NCBIfam" id="NF000908">
    <property type="entry name" value="PRK00089.1"/>
    <property type="match status" value="1"/>
</dbReference>
<dbReference type="GO" id="GO:0043024">
    <property type="term" value="F:ribosomal small subunit binding"/>
    <property type="evidence" value="ECO:0007669"/>
    <property type="project" value="TreeGrafter"/>
</dbReference>
<evidence type="ECO:0000256" key="1">
    <source>
        <dbReference type="ARBA" id="ARBA00007921"/>
    </source>
</evidence>
<gene>
    <name evidence="6" type="primary">era</name>
    <name evidence="11" type="ORF">SAMN06295910_0389</name>
</gene>
<dbReference type="Pfam" id="PF07650">
    <property type="entry name" value="KH_2"/>
    <property type="match status" value="1"/>
</dbReference>
<name>A0A1X7G0K6_9SPHN</name>
<keyword evidence="6" id="KW-0963">Cytoplasm</keyword>
<keyword evidence="6" id="KW-1003">Cell membrane</keyword>
<dbReference type="STRING" id="941907.SAMN06295910_0389"/>
<dbReference type="Pfam" id="PF01926">
    <property type="entry name" value="MMR_HSR1"/>
    <property type="match status" value="1"/>
</dbReference>
<dbReference type="AlphaFoldDB" id="A0A1X7G0K6"/>